<dbReference type="GeneID" id="9040414"/>
<evidence type="ECO:0000256" key="1">
    <source>
        <dbReference type="SAM" id="MobiDB-lite"/>
    </source>
</evidence>
<feature type="region of interest" description="Disordered" evidence="1">
    <location>
        <begin position="67"/>
        <end position="87"/>
    </location>
</feature>
<dbReference type="OMA" id="TSTIMFC"/>
<dbReference type="InParanoid" id="C5LN79"/>
<evidence type="ECO:0008006" key="5">
    <source>
        <dbReference type="Google" id="ProtNLM"/>
    </source>
</evidence>
<keyword evidence="2" id="KW-0472">Membrane</keyword>
<dbReference type="RefSeq" id="XP_002769095.1">
    <property type="nucleotide sequence ID" value="XM_002769049.1"/>
</dbReference>
<protein>
    <recommendedName>
        <fullName evidence="5">Transmembrane protein</fullName>
    </recommendedName>
</protein>
<dbReference type="EMBL" id="GG683716">
    <property type="protein sequence ID" value="EER01813.1"/>
    <property type="molecule type" value="Genomic_DNA"/>
</dbReference>
<evidence type="ECO:0000313" key="4">
    <source>
        <dbReference type="Proteomes" id="UP000007800"/>
    </source>
</evidence>
<keyword evidence="2" id="KW-1133">Transmembrane helix</keyword>
<sequence length="269" mass="28357">MLGLEDGLVLLQQAWDTFWQADPGGLASYPLLPPVSVPIQLGMMPTAAPLVGAAALASGLGRDDATSRDFFGEGPRRTSSSSSGVGRVGGGGGVPVNIATKSGGSMEPMDEDEHYQGGHKINSGRSRKFLEWLPTIMTGVSLFDTSLLVATIRGFGIPCDVPLLAWAIVGLLLGWPATFLVYSYGREEGFKGAFILELLLLAGSFCWLCTGLVWVNTSITCIDTSPLLWWTVFVNSITSLSITSTIMFCMVVTTVISLLFGGGGGGGRQ</sequence>
<keyword evidence="2" id="KW-0812">Transmembrane</keyword>
<feature type="transmembrane region" description="Helical" evidence="2">
    <location>
        <begin position="227"/>
        <end position="260"/>
    </location>
</feature>
<dbReference type="OrthoDB" id="437043at2759"/>
<accession>C5LN79</accession>
<dbReference type="Proteomes" id="UP000007800">
    <property type="component" value="Unassembled WGS sequence"/>
</dbReference>
<reference evidence="3 4" key="1">
    <citation type="submission" date="2008-07" db="EMBL/GenBank/DDBJ databases">
        <authorList>
            <person name="El-Sayed N."/>
            <person name="Caler E."/>
            <person name="Inman J."/>
            <person name="Amedeo P."/>
            <person name="Hass B."/>
            <person name="Wortman J."/>
        </authorList>
    </citation>
    <scope>NUCLEOTIDE SEQUENCE [LARGE SCALE GENOMIC DNA]</scope>
    <source>
        <strain evidence="4">ATCC 50983 / TXsc</strain>
    </source>
</reference>
<keyword evidence="4" id="KW-1185">Reference proteome</keyword>
<name>C5LN79_PERM5</name>
<evidence type="ECO:0000256" key="2">
    <source>
        <dbReference type="SAM" id="Phobius"/>
    </source>
</evidence>
<organism evidence="4">
    <name type="scientific">Perkinsus marinus (strain ATCC 50983 / TXsc)</name>
    <dbReference type="NCBI Taxonomy" id="423536"/>
    <lineage>
        <taxon>Eukaryota</taxon>
        <taxon>Sar</taxon>
        <taxon>Alveolata</taxon>
        <taxon>Perkinsozoa</taxon>
        <taxon>Perkinsea</taxon>
        <taxon>Perkinsida</taxon>
        <taxon>Perkinsidae</taxon>
        <taxon>Perkinsus</taxon>
    </lineage>
</organism>
<feature type="transmembrane region" description="Helical" evidence="2">
    <location>
        <begin position="163"/>
        <end position="182"/>
    </location>
</feature>
<proteinExistence type="predicted"/>
<gene>
    <name evidence="3" type="ORF">Pmar_PMAR012971</name>
</gene>
<feature type="compositionally biased region" description="Basic and acidic residues" evidence="1">
    <location>
        <begin position="67"/>
        <end position="76"/>
    </location>
</feature>
<feature type="transmembrane region" description="Helical" evidence="2">
    <location>
        <begin position="194"/>
        <end position="215"/>
    </location>
</feature>
<feature type="transmembrane region" description="Helical" evidence="2">
    <location>
        <begin position="129"/>
        <end position="151"/>
    </location>
</feature>
<dbReference type="AlphaFoldDB" id="C5LN79"/>
<evidence type="ECO:0000313" key="3">
    <source>
        <dbReference type="EMBL" id="EER01813.1"/>
    </source>
</evidence>